<proteinExistence type="inferred from homology"/>
<feature type="domain" description="Flavodoxin-like fold" evidence="5">
    <location>
        <begin position="3"/>
        <end position="188"/>
    </location>
</feature>
<dbReference type="PANTHER" id="PTHR46305:SF3">
    <property type="entry name" value="NADPH:QUINONE OXIDOREDUCTASE MDAB"/>
    <property type="match status" value="1"/>
</dbReference>
<dbReference type="KEGG" id="cfon:HZU75_08550"/>
<evidence type="ECO:0000256" key="4">
    <source>
        <dbReference type="ARBA" id="ARBA00037981"/>
    </source>
</evidence>
<evidence type="ECO:0000256" key="3">
    <source>
        <dbReference type="ARBA" id="ARBA00022827"/>
    </source>
</evidence>
<evidence type="ECO:0000256" key="2">
    <source>
        <dbReference type="ARBA" id="ARBA00022630"/>
    </source>
</evidence>
<dbReference type="InterPro" id="IPR052397">
    <property type="entry name" value="NADPH-QR_MdaB"/>
</dbReference>
<comment type="cofactor">
    <cofactor evidence="1">
        <name>FAD</name>
        <dbReference type="ChEBI" id="CHEBI:57692"/>
    </cofactor>
</comment>
<keyword evidence="2" id="KW-0285">Flavoprotein</keyword>
<dbReference type="SUPFAM" id="SSF52218">
    <property type="entry name" value="Flavoproteins"/>
    <property type="match status" value="1"/>
</dbReference>
<keyword evidence="3" id="KW-0274">FAD</keyword>
<dbReference type="Pfam" id="PF02525">
    <property type="entry name" value="Flavodoxin_2"/>
    <property type="match status" value="1"/>
</dbReference>
<comment type="similarity">
    <text evidence="4">Belongs to the oxidoreductase MdaB family.</text>
</comment>
<organism evidence="6 7">
    <name type="scientific">Chitinibacter fontanus</name>
    <dbReference type="NCBI Taxonomy" id="1737446"/>
    <lineage>
        <taxon>Bacteria</taxon>
        <taxon>Pseudomonadati</taxon>
        <taxon>Pseudomonadota</taxon>
        <taxon>Betaproteobacteria</taxon>
        <taxon>Neisseriales</taxon>
        <taxon>Chitinibacteraceae</taxon>
        <taxon>Chitinibacter</taxon>
    </lineage>
</organism>
<dbReference type="InterPro" id="IPR029039">
    <property type="entry name" value="Flavoprotein-like_sf"/>
</dbReference>
<dbReference type="Gene3D" id="3.40.50.360">
    <property type="match status" value="1"/>
</dbReference>
<evidence type="ECO:0000256" key="1">
    <source>
        <dbReference type="ARBA" id="ARBA00001974"/>
    </source>
</evidence>
<name>A0A7D5V9Q7_9NEIS</name>
<protein>
    <submittedName>
        <fullName evidence="6">NAD(P)H-dependent oxidoreductase</fullName>
    </submittedName>
</protein>
<evidence type="ECO:0000313" key="6">
    <source>
        <dbReference type="EMBL" id="QLI81576.1"/>
    </source>
</evidence>
<dbReference type="EMBL" id="CP058952">
    <property type="protein sequence ID" value="QLI81576.1"/>
    <property type="molecule type" value="Genomic_DNA"/>
</dbReference>
<evidence type="ECO:0000259" key="5">
    <source>
        <dbReference type="Pfam" id="PF02525"/>
    </source>
</evidence>
<dbReference type="Proteomes" id="UP000510822">
    <property type="component" value="Chromosome"/>
</dbReference>
<dbReference type="PANTHER" id="PTHR46305">
    <property type="match status" value="1"/>
</dbReference>
<reference evidence="6 7" key="1">
    <citation type="journal article" date="2016" name="Int. J. Syst. Evol. Microbiol.">
        <title>Chitinibacter fontanus sp. nov., isolated from a spring.</title>
        <authorList>
            <person name="Sheu S.Y."/>
            <person name="Li Y.S."/>
            <person name="Young C.C."/>
            <person name="Chen W.M."/>
        </authorList>
    </citation>
    <scope>NUCLEOTIDE SEQUENCE [LARGE SCALE GENOMIC DNA]</scope>
    <source>
        <strain evidence="6 7">STM-7</strain>
    </source>
</reference>
<evidence type="ECO:0000313" key="7">
    <source>
        <dbReference type="Proteomes" id="UP000510822"/>
    </source>
</evidence>
<sequence length="201" mass="22460">MSNILIINAAKEMAHSAGRLNDSLTLLAQQTLLEQGHEVALTQLEAGYDLDEEVAKILAADLIIYQMPAWWMGPPWTLKKYFDEVFTHGHGKLYANDGRSRTNPGRHYGSGGLLQGKQYMLSVTWNAPVEAFSVPGQFFEGRGVDAVYFPVHKANQFLGMTPLPTFMCNDVIKAPNIDADFCRYRAHLQTYVLAQPETLVL</sequence>
<keyword evidence="7" id="KW-1185">Reference proteome</keyword>
<dbReference type="RefSeq" id="WP_180305687.1">
    <property type="nucleotide sequence ID" value="NZ_CP058952.1"/>
</dbReference>
<dbReference type="InterPro" id="IPR003680">
    <property type="entry name" value="Flavodoxin_fold"/>
</dbReference>
<accession>A0A7D5V9Q7</accession>
<gene>
    <name evidence="6" type="ORF">HZU75_08550</name>
</gene>
<dbReference type="AlphaFoldDB" id="A0A7D5V9Q7"/>